<feature type="domain" description="Activator of Hsp90 ATPase homologue 1/2-like C-terminal" evidence="2">
    <location>
        <begin position="36"/>
        <end position="126"/>
    </location>
</feature>
<accession>A0ABP8BW25</accession>
<keyword evidence="4" id="KW-1185">Reference proteome</keyword>
<evidence type="ECO:0000259" key="2">
    <source>
        <dbReference type="Pfam" id="PF08327"/>
    </source>
</evidence>
<gene>
    <name evidence="3" type="ORF">GCM10022254_17540</name>
</gene>
<dbReference type="InterPro" id="IPR023393">
    <property type="entry name" value="START-like_dom_sf"/>
</dbReference>
<dbReference type="SUPFAM" id="SSF55961">
    <property type="entry name" value="Bet v1-like"/>
    <property type="match status" value="1"/>
</dbReference>
<dbReference type="EMBL" id="BAABAS010000004">
    <property type="protein sequence ID" value="GAA4228139.1"/>
    <property type="molecule type" value="Genomic_DNA"/>
</dbReference>
<evidence type="ECO:0000313" key="4">
    <source>
        <dbReference type="Proteomes" id="UP001501710"/>
    </source>
</evidence>
<organism evidence="3 4">
    <name type="scientific">Actinomadura meridiana</name>
    <dbReference type="NCBI Taxonomy" id="559626"/>
    <lineage>
        <taxon>Bacteria</taxon>
        <taxon>Bacillati</taxon>
        <taxon>Actinomycetota</taxon>
        <taxon>Actinomycetes</taxon>
        <taxon>Streptosporangiales</taxon>
        <taxon>Thermomonosporaceae</taxon>
        <taxon>Actinomadura</taxon>
    </lineage>
</organism>
<evidence type="ECO:0000256" key="1">
    <source>
        <dbReference type="ARBA" id="ARBA00006817"/>
    </source>
</evidence>
<dbReference type="Gene3D" id="3.30.530.20">
    <property type="match status" value="1"/>
</dbReference>
<sequence length="209" mass="22828">MIEVTGQINAVTRRVGERVLEAGTARTVTLAQTYDTDVDDLWDAVTSPDRIRRWFLPVSGDLRLGGRYALEGNASGTIERCDPPKSFFATWEFAGQTSWIDVRLTPEGDGRARLELEHIAHVSDHWEEFGPGAVGIGWDLGLVGLALHLPSGDDVTDLGKEWIATEEAREFMRQSGESWFAAHVAAGDDEADCRAAADRTLAAYTGGPQ</sequence>
<dbReference type="Pfam" id="PF08327">
    <property type="entry name" value="AHSA1"/>
    <property type="match status" value="1"/>
</dbReference>
<dbReference type="RefSeq" id="WP_344892523.1">
    <property type="nucleotide sequence ID" value="NZ_BAABAS010000004.1"/>
</dbReference>
<protein>
    <submittedName>
        <fullName evidence="3">SRPBCC family protein</fullName>
    </submittedName>
</protein>
<evidence type="ECO:0000313" key="3">
    <source>
        <dbReference type="EMBL" id="GAA4228139.1"/>
    </source>
</evidence>
<comment type="similarity">
    <text evidence="1">Belongs to the AHA1 family.</text>
</comment>
<reference evidence="4" key="1">
    <citation type="journal article" date="2019" name="Int. J. Syst. Evol. Microbiol.">
        <title>The Global Catalogue of Microorganisms (GCM) 10K type strain sequencing project: providing services to taxonomists for standard genome sequencing and annotation.</title>
        <authorList>
            <consortium name="The Broad Institute Genomics Platform"/>
            <consortium name="The Broad Institute Genome Sequencing Center for Infectious Disease"/>
            <person name="Wu L."/>
            <person name="Ma J."/>
        </authorList>
    </citation>
    <scope>NUCLEOTIDE SEQUENCE [LARGE SCALE GENOMIC DNA]</scope>
    <source>
        <strain evidence="4">JCM 17440</strain>
    </source>
</reference>
<dbReference type="Proteomes" id="UP001501710">
    <property type="component" value="Unassembled WGS sequence"/>
</dbReference>
<dbReference type="InterPro" id="IPR013538">
    <property type="entry name" value="ASHA1/2-like_C"/>
</dbReference>
<dbReference type="CDD" id="cd08899">
    <property type="entry name" value="SRPBCC_CalC_Aha1-like_6"/>
    <property type="match status" value="1"/>
</dbReference>
<proteinExistence type="inferred from homology"/>
<comment type="caution">
    <text evidence="3">The sequence shown here is derived from an EMBL/GenBank/DDBJ whole genome shotgun (WGS) entry which is preliminary data.</text>
</comment>
<name>A0ABP8BW25_9ACTN</name>